<evidence type="ECO:0000256" key="2">
    <source>
        <dbReference type="ARBA" id="ARBA00022723"/>
    </source>
</evidence>
<dbReference type="Proteomes" id="UP000279307">
    <property type="component" value="Chromosome 5"/>
</dbReference>
<organism evidence="13 14">
    <name type="scientific">Ooceraea biroi</name>
    <name type="common">Clonal raider ant</name>
    <name type="synonym">Cerapachys biroi</name>
    <dbReference type="NCBI Taxonomy" id="2015173"/>
    <lineage>
        <taxon>Eukaryota</taxon>
        <taxon>Metazoa</taxon>
        <taxon>Ecdysozoa</taxon>
        <taxon>Arthropoda</taxon>
        <taxon>Hexapoda</taxon>
        <taxon>Insecta</taxon>
        <taxon>Pterygota</taxon>
        <taxon>Neoptera</taxon>
        <taxon>Endopterygota</taxon>
        <taxon>Hymenoptera</taxon>
        <taxon>Apocrita</taxon>
        <taxon>Aculeata</taxon>
        <taxon>Formicoidea</taxon>
        <taxon>Formicidae</taxon>
        <taxon>Dorylinae</taxon>
        <taxon>Ooceraea</taxon>
    </lineage>
</organism>
<sequence length="400" mass="45173">MEDSALADSIARLCIEKYNFLKKTGKPSVHEWTVLSGIILQNADGSLCLVALATGTKCLGESELINSTPEERGSRLSDSHAEVLARRAFVRYLYDQIDMALSGSGSAVFSRNSKNKIELNSDISFHFFSSQTPCGDCSIFPKEETCNDAPPSKIRRIDEDINGCIIAESYKDIYRTGAKCVKEEETRDPHLPGVNYHIVGPLRTKPGRGDPTSSLSCSDKIARWLVLGLQGSLLSLLIPPIKLESITIGGDCPFSLDAMERGLYKRFNSETDKPNIFQAKIAFVHKKGEERSHPCPASIIWCAVRNSTLEVAVAGRKQGATKKRKGSSLLVSRQMLLQAFLQILDKYQDYRNEIRHPKKIMYYDWKQWSIVYTDKWERLKLELFRNWPRKSMHSRNFSLI</sequence>
<keyword evidence="2" id="KW-0479">Metal-binding</keyword>
<dbReference type="PANTHER" id="PTHR46516">
    <property type="entry name" value="TRNA-SPECIFIC ADENOSINE DEAMINASE 1"/>
    <property type="match status" value="1"/>
</dbReference>
<gene>
    <name evidence="13" type="ORF">DMN91_004948</name>
</gene>
<proteinExistence type="inferred from homology"/>
<dbReference type="EMBL" id="QOIP01000005">
    <property type="protein sequence ID" value="RLU22670.1"/>
    <property type="molecule type" value="Genomic_DNA"/>
</dbReference>
<evidence type="ECO:0000256" key="10">
    <source>
        <dbReference type="ARBA" id="ARBA00041760"/>
    </source>
</evidence>
<accession>A0A3L8DQF2</accession>
<dbReference type="OrthoDB" id="416253at2759"/>
<comment type="similarity">
    <text evidence="7">Belongs to the ADAT1 family.</text>
</comment>
<dbReference type="Pfam" id="PF02137">
    <property type="entry name" value="A_deamin"/>
    <property type="match status" value="1"/>
</dbReference>
<comment type="function">
    <text evidence="6">Specifically deaminates adenosine-37 to inosine in tRNA-Ala.</text>
</comment>
<feature type="domain" description="A to I editase" evidence="12">
    <location>
        <begin position="51"/>
        <end position="311"/>
    </location>
</feature>
<dbReference type="AlphaFoldDB" id="A0A3L8DQF2"/>
<dbReference type="InterPro" id="IPR002466">
    <property type="entry name" value="A_deamin"/>
</dbReference>
<dbReference type="GO" id="GO:0008033">
    <property type="term" value="P:tRNA processing"/>
    <property type="evidence" value="ECO:0007669"/>
    <property type="project" value="UniProtKB-KW"/>
</dbReference>
<name>A0A3L8DQF2_OOCBI</name>
<keyword evidence="4" id="KW-0862">Zinc</keyword>
<dbReference type="PROSITE" id="PS50141">
    <property type="entry name" value="A_DEAMIN_EDITASE"/>
    <property type="match status" value="1"/>
</dbReference>
<evidence type="ECO:0000259" key="12">
    <source>
        <dbReference type="PROSITE" id="PS50141"/>
    </source>
</evidence>
<evidence type="ECO:0000256" key="4">
    <source>
        <dbReference type="ARBA" id="ARBA00022833"/>
    </source>
</evidence>
<comment type="caution">
    <text evidence="13">The sequence shown here is derived from an EMBL/GenBank/DDBJ whole genome shotgun (WGS) entry which is preliminary data.</text>
</comment>
<evidence type="ECO:0000313" key="13">
    <source>
        <dbReference type="EMBL" id="RLU22670.1"/>
    </source>
</evidence>
<evidence type="ECO:0000256" key="9">
    <source>
        <dbReference type="ARBA" id="ARBA00040502"/>
    </source>
</evidence>
<comment type="catalytic activity">
    <reaction evidence="11">
        <text>adenosine(37) in tRNA(Ala) + H2O + H(+) = inosine(37) in tRNA(Ala) + NH4(+)</text>
        <dbReference type="Rhea" id="RHEA:50968"/>
        <dbReference type="Rhea" id="RHEA-COMP:12855"/>
        <dbReference type="Rhea" id="RHEA-COMP:12856"/>
        <dbReference type="ChEBI" id="CHEBI:15377"/>
        <dbReference type="ChEBI" id="CHEBI:15378"/>
        <dbReference type="ChEBI" id="CHEBI:28938"/>
        <dbReference type="ChEBI" id="CHEBI:74411"/>
        <dbReference type="ChEBI" id="CHEBI:82852"/>
        <dbReference type="EC" id="3.5.4.34"/>
    </reaction>
</comment>
<dbReference type="PANTHER" id="PTHR46516:SF1">
    <property type="entry name" value="TRNA-SPECIFIC ADENOSINE DEAMINASE 1"/>
    <property type="match status" value="1"/>
</dbReference>
<keyword evidence="3" id="KW-0378">Hydrolase</keyword>
<comment type="cofactor">
    <cofactor evidence="5">
        <name>1D-myo-inositol hexakisphosphate</name>
        <dbReference type="ChEBI" id="CHEBI:58130"/>
    </cofactor>
</comment>
<reference evidence="13 14" key="1">
    <citation type="journal article" date="2018" name="Genome Res.">
        <title>The genomic architecture and molecular evolution of ant odorant receptors.</title>
        <authorList>
            <person name="McKenzie S.K."/>
            <person name="Kronauer D.J.C."/>
        </authorList>
    </citation>
    <scope>NUCLEOTIDE SEQUENCE [LARGE SCALE GENOMIC DNA]</scope>
    <source>
        <strain evidence="13">Clonal line C1</strain>
    </source>
</reference>
<evidence type="ECO:0000256" key="8">
    <source>
        <dbReference type="ARBA" id="ARBA00038940"/>
    </source>
</evidence>
<dbReference type="GO" id="GO:0043829">
    <property type="term" value="F:tRNA-specific adenosine-37 deaminase activity"/>
    <property type="evidence" value="ECO:0007669"/>
    <property type="project" value="UniProtKB-EC"/>
</dbReference>
<evidence type="ECO:0000256" key="1">
    <source>
        <dbReference type="ARBA" id="ARBA00022694"/>
    </source>
</evidence>
<dbReference type="EC" id="3.5.4.34" evidence="8"/>
<evidence type="ECO:0000313" key="14">
    <source>
        <dbReference type="Proteomes" id="UP000279307"/>
    </source>
</evidence>
<evidence type="ECO:0000256" key="5">
    <source>
        <dbReference type="ARBA" id="ARBA00037026"/>
    </source>
</evidence>
<evidence type="ECO:0000256" key="7">
    <source>
        <dbReference type="ARBA" id="ARBA00038326"/>
    </source>
</evidence>
<keyword evidence="1" id="KW-0819">tRNA processing</keyword>
<evidence type="ECO:0000256" key="3">
    <source>
        <dbReference type="ARBA" id="ARBA00022801"/>
    </source>
</evidence>
<evidence type="ECO:0000256" key="6">
    <source>
        <dbReference type="ARBA" id="ARBA00037784"/>
    </source>
</evidence>
<dbReference type="GO" id="GO:0046872">
    <property type="term" value="F:metal ion binding"/>
    <property type="evidence" value="ECO:0007669"/>
    <property type="project" value="UniProtKB-KW"/>
</dbReference>
<evidence type="ECO:0000256" key="11">
    <source>
        <dbReference type="ARBA" id="ARBA00047635"/>
    </source>
</evidence>
<protein>
    <recommendedName>
        <fullName evidence="9">tRNA-specific adenosine deaminase 1</fullName>
        <ecNumber evidence="8">3.5.4.34</ecNumber>
    </recommendedName>
    <alternativeName>
        <fullName evidence="10">tRNA-specific adenosine-37 deaminase</fullName>
    </alternativeName>
</protein>
<dbReference type="SMART" id="SM00552">
    <property type="entry name" value="ADEAMc"/>
    <property type="match status" value="1"/>
</dbReference>
<dbReference type="GO" id="GO:0003723">
    <property type="term" value="F:RNA binding"/>
    <property type="evidence" value="ECO:0007669"/>
    <property type="project" value="InterPro"/>
</dbReference>